<evidence type="ECO:0000313" key="2">
    <source>
        <dbReference type="EMBL" id="WMN12911.1"/>
    </source>
</evidence>
<dbReference type="InterPro" id="IPR006115">
    <property type="entry name" value="6PGDH_NADP-bd"/>
</dbReference>
<dbReference type="InterPro" id="IPR036291">
    <property type="entry name" value="NAD(P)-bd_dom_sf"/>
</dbReference>
<dbReference type="InterPro" id="IPR051783">
    <property type="entry name" value="NAD(P)-dependent_oxidoreduct"/>
</dbReference>
<organism evidence="2 3">
    <name type="scientific">Marivirga salinarum</name>
    <dbReference type="NCBI Taxonomy" id="3059078"/>
    <lineage>
        <taxon>Bacteria</taxon>
        <taxon>Pseudomonadati</taxon>
        <taxon>Bacteroidota</taxon>
        <taxon>Cytophagia</taxon>
        <taxon>Cytophagales</taxon>
        <taxon>Marivirgaceae</taxon>
        <taxon>Marivirga</taxon>
    </lineage>
</organism>
<reference evidence="2 3" key="1">
    <citation type="submission" date="2023-08" db="EMBL/GenBank/DDBJ databases">
        <title>Comparative genomics and taxonomic characterization of three novel marine species of genus Marivirga.</title>
        <authorList>
            <person name="Muhammad N."/>
            <person name="Kim S.-G."/>
        </authorList>
    </citation>
    <scope>NUCLEOTIDE SEQUENCE [LARGE SCALE GENOMIC DNA]</scope>
    <source>
        <strain evidence="2 3">BDSF4-3</strain>
    </source>
</reference>
<evidence type="ECO:0000313" key="3">
    <source>
        <dbReference type="Proteomes" id="UP001230496"/>
    </source>
</evidence>
<dbReference type="GO" id="GO:0005737">
    <property type="term" value="C:cytoplasm"/>
    <property type="evidence" value="ECO:0007669"/>
    <property type="project" value="TreeGrafter"/>
</dbReference>
<proteinExistence type="predicted"/>
<dbReference type="SUPFAM" id="SSF51735">
    <property type="entry name" value="NAD(P)-binding Rossmann-fold domains"/>
    <property type="match status" value="1"/>
</dbReference>
<dbReference type="AlphaFoldDB" id="A0AA51NEK9"/>
<dbReference type="PANTHER" id="PTHR48079">
    <property type="entry name" value="PROTEIN YEEZ"/>
    <property type="match status" value="1"/>
</dbReference>
<dbReference type="RefSeq" id="WP_308351286.1">
    <property type="nucleotide sequence ID" value="NZ_CP129971.1"/>
</dbReference>
<evidence type="ECO:0000259" key="1">
    <source>
        <dbReference type="Pfam" id="PF03446"/>
    </source>
</evidence>
<dbReference type="KEGG" id="msaa:QYS49_34980"/>
<dbReference type="EMBL" id="CP129971">
    <property type="protein sequence ID" value="WMN12911.1"/>
    <property type="molecule type" value="Genomic_DNA"/>
</dbReference>
<name>A0AA51NEK9_9BACT</name>
<feature type="domain" description="6-phosphogluconate dehydrogenase NADP-binding" evidence="1">
    <location>
        <begin position="4"/>
        <end position="101"/>
    </location>
</feature>
<dbReference type="Gene3D" id="3.40.50.720">
    <property type="entry name" value="NAD(P)-binding Rossmann-like Domain"/>
    <property type="match status" value="1"/>
</dbReference>
<dbReference type="PANTHER" id="PTHR48079:SF6">
    <property type="entry name" value="NAD(P)-BINDING DOMAIN-CONTAINING PROTEIN-RELATED"/>
    <property type="match status" value="1"/>
</dbReference>
<dbReference type="Proteomes" id="UP001230496">
    <property type="component" value="Chromosome"/>
</dbReference>
<accession>A0AA51NEK9</accession>
<keyword evidence="3" id="KW-1185">Reference proteome</keyword>
<gene>
    <name evidence="2" type="ORF">QYS49_34980</name>
</gene>
<sequence>MASVSILGCGWLGFPLAKKLIAQGYEVKGSTTTASKMEELKEAKINAFNIDLPNDDLGSEFFNSDYLIINIPPKTSKKGVDHHIESLKPIIKYIPPTQKIIYISATSVYPKVDHPIDEEHELDHQSERAQALIQAEQLLLNEFKERLTIIRFGGLLGYERIPGRYFSGKPLAQHEQKVNYIHRDDAVGIIQAVIKQEKWSTIINGTAPKHPTKKEVFLKNAKDYGFEAPQFENIKQELTNRIIESSKIEYILDYSFTYPDPLDFFYIN</sequence>
<protein>
    <submittedName>
        <fullName evidence="2">NAD-dependent epimerase/dehydratase family protein</fullName>
    </submittedName>
</protein>
<dbReference type="GO" id="GO:0004029">
    <property type="term" value="F:aldehyde dehydrogenase (NAD+) activity"/>
    <property type="evidence" value="ECO:0007669"/>
    <property type="project" value="TreeGrafter"/>
</dbReference>
<dbReference type="Pfam" id="PF03446">
    <property type="entry name" value="NAD_binding_2"/>
    <property type="match status" value="1"/>
</dbReference>